<dbReference type="PANTHER" id="PTHR30404:SF0">
    <property type="entry name" value="N-ACETYLMURAMOYL-L-ALANINE AMIDASE AMIC"/>
    <property type="match status" value="1"/>
</dbReference>
<dbReference type="CDD" id="cd02696">
    <property type="entry name" value="MurNAc-LAA"/>
    <property type="match status" value="1"/>
</dbReference>
<evidence type="ECO:0000259" key="4">
    <source>
        <dbReference type="SMART" id="SM00646"/>
    </source>
</evidence>
<comment type="catalytic activity">
    <reaction evidence="1">
        <text>Hydrolyzes the link between N-acetylmuramoyl residues and L-amino acid residues in certain cell-wall glycopeptides.</text>
        <dbReference type="EC" id="3.5.1.28"/>
    </reaction>
</comment>
<reference evidence="5 6" key="1">
    <citation type="submission" date="2017-02" db="EMBL/GenBank/DDBJ databases">
        <authorList>
            <person name="Peterson S.W."/>
        </authorList>
    </citation>
    <scope>NUCLEOTIDE SEQUENCE [LARGE SCALE GENOMIC DNA]</scope>
    <source>
        <strain evidence="5 6">DSM 24412</strain>
    </source>
</reference>
<dbReference type="Pfam" id="PF01520">
    <property type="entry name" value="Amidase_3"/>
    <property type="match status" value="1"/>
</dbReference>
<accession>A0A1T5HSW3</accession>
<dbReference type="GO" id="GO:0009253">
    <property type="term" value="P:peptidoglycan catabolic process"/>
    <property type="evidence" value="ECO:0007669"/>
    <property type="project" value="InterPro"/>
</dbReference>
<evidence type="ECO:0000256" key="3">
    <source>
        <dbReference type="ARBA" id="ARBA00022801"/>
    </source>
</evidence>
<dbReference type="GO" id="GO:0008745">
    <property type="term" value="F:N-acetylmuramoyl-L-alanine amidase activity"/>
    <property type="evidence" value="ECO:0007669"/>
    <property type="project" value="UniProtKB-EC"/>
</dbReference>
<dbReference type="AlphaFoldDB" id="A0A1T5HSW3"/>
<dbReference type="RefSeq" id="WP_079558747.1">
    <property type="nucleotide sequence ID" value="NZ_CP021904.1"/>
</dbReference>
<dbReference type="Gene3D" id="3.40.630.40">
    <property type="entry name" value="Zn-dependent exopeptidases"/>
    <property type="match status" value="1"/>
</dbReference>
<dbReference type="Proteomes" id="UP000191055">
    <property type="component" value="Unassembled WGS sequence"/>
</dbReference>
<gene>
    <name evidence="5" type="ORF">SAMN03080601_03074</name>
</gene>
<dbReference type="InterPro" id="IPR050695">
    <property type="entry name" value="N-acetylmuramoyl_amidase_3"/>
</dbReference>
<name>A0A1T5HSW3_9BACT</name>
<evidence type="ECO:0000313" key="6">
    <source>
        <dbReference type="Proteomes" id="UP000191055"/>
    </source>
</evidence>
<evidence type="ECO:0000256" key="2">
    <source>
        <dbReference type="ARBA" id="ARBA00011901"/>
    </source>
</evidence>
<dbReference type="PANTHER" id="PTHR30404">
    <property type="entry name" value="N-ACETYLMURAMOYL-L-ALANINE AMIDASE"/>
    <property type="match status" value="1"/>
</dbReference>
<dbReference type="InterPro" id="IPR002508">
    <property type="entry name" value="MurNAc-LAA_cat"/>
</dbReference>
<dbReference type="OrthoDB" id="9806267at2"/>
<proteinExistence type="predicted"/>
<dbReference type="STRING" id="889453.SAMN03080601_03074"/>
<dbReference type="FunFam" id="3.40.630.40:FF:000005">
    <property type="entry name" value="N-acetylmuramoyl-L-alanine amidase (AmiA)"/>
    <property type="match status" value="1"/>
</dbReference>
<dbReference type="SUPFAM" id="SSF53187">
    <property type="entry name" value="Zn-dependent exopeptidases"/>
    <property type="match status" value="1"/>
</dbReference>
<organism evidence="5 6">
    <name type="scientific">Alkalitalea saponilacus</name>
    <dbReference type="NCBI Taxonomy" id="889453"/>
    <lineage>
        <taxon>Bacteria</taxon>
        <taxon>Pseudomonadati</taxon>
        <taxon>Bacteroidota</taxon>
        <taxon>Bacteroidia</taxon>
        <taxon>Marinilabiliales</taxon>
        <taxon>Marinilabiliaceae</taxon>
        <taxon>Alkalitalea</taxon>
    </lineage>
</organism>
<protein>
    <recommendedName>
        <fullName evidence="2">N-acetylmuramoyl-L-alanine amidase</fullName>
        <ecNumber evidence="2">3.5.1.28</ecNumber>
    </recommendedName>
</protein>
<dbReference type="GO" id="GO:0030288">
    <property type="term" value="C:outer membrane-bounded periplasmic space"/>
    <property type="evidence" value="ECO:0007669"/>
    <property type="project" value="TreeGrafter"/>
</dbReference>
<evidence type="ECO:0000256" key="1">
    <source>
        <dbReference type="ARBA" id="ARBA00001561"/>
    </source>
</evidence>
<keyword evidence="6" id="KW-1185">Reference proteome</keyword>
<dbReference type="EMBL" id="FUYV01000021">
    <property type="protein sequence ID" value="SKC23789.1"/>
    <property type="molecule type" value="Genomic_DNA"/>
</dbReference>
<dbReference type="SMART" id="SM00646">
    <property type="entry name" value="Ami_3"/>
    <property type="match status" value="1"/>
</dbReference>
<dbReference type="EC" id="3.5.1.28" evidence="2"/>
<sequence length="366" mass="41270">MRYILFLLILFGVIIIDAEAQNQRESGFRTVVIDPGHGGRDPGAVGRTVKEKDVVLAIGLKVGEYLKREMPELNVVFTRTDDVFVPLNERAEIANNAKADLFVSIHANSIHNPRIYGAETFVLGLHRSQENLEVAKRENSVIILEEDYTTTYQGFDPTSPESYIIFELMQNVYLDQSISAASLIQNQFESRVGRHNRGVKQAGFLVLRETAMPGVLVEVGFLSNAQEERFLASEEGQVYLASAIFRAIRDYKNRHEARSQIASVRPNVQSEIVLPETPPMVDTQNEVVFRIQVATTRQMINSGEGPYTHFDEVWVYEEGGLYKYTTGYSICYDDISHQLTGVREKIPDSFIVAFKNGERVPVSSVR</sequence>
<dbReference type="KEGG" id="asx:CDL62_00015"/>
<keyword evidence="3" id="KW-0378">Hydrolase</keyword>
<evidence type="ECO:0000313" key="5">
    <source>
        <dbReference type="EMBL" id="SKC23789.1"/>
    </source>
</evidence>
<feature type="domain" description="MurNAc-LAA" evidence="4">
    <location>
        <begin position="91"/>
        <end position="249"/>
    </location>
</feature>